<accession>A0A060H7Z1</accession>
<dbReference type="KEGG" id="xfs:D934_13845"/>
<name>A0A060H7Z1_XYLFS</name>
<evidence type="ECO:0000313" key="2">
    <source>
        <dbReference type="EMBL" id="AIC11723.1"/>
    </source>
</evidence>
<reference evidence="2 3" key="1">
    <citation type="submission" date="2013-08" db="EMBL/GenBank/DDBJ databases">
        <title>Xylella fastidiosa sandyi ann1 annotation.</title>
        <authorList>
            <person name="Stouthamer R."/>
            <person name="Nunney L."/>
        </authorList>
    </citation>
    <scope>NUCLEOTIDE SEQUENCE [LARGE SCALE GENOMIC DNA]</scope>
    <source>
        <strain evidence="3">ann-1</strain>
        <plasmid evidence="3">Plasmid unnamed1</plasmid>
    </source>
</reference>
<dbReference type="Proteomes" id="UP000027215">
    <property type="component" value="Plasmid unnamed1"/>
</dbReference>
<geneLocation type="plasmid" evidence="2 3">
    <name>unnamed1</name>
</geneLocation>
<dbReference type="EMBL" id="CP006697">
    <property type="protein sequence ID" value="AIC11723.1"/>
    <property type="molecule type" value="Genomic_DNA"/>
</dbReference>
<gene>
    <name evidence="2" type="ORF">D934_13845</name>
</gene>
<keyword evidence="2" id="KW-0614">Plasmid</keyword>
<dbReference type="HOGENOM" id="CLU_2848905_0_0_6"/>
<protein>
    <submittedName>
        <fullName evidence="2">Uncharacterized protein</fullName>
    </submittedName>
</protein>
<proteinExistence type="predicted"/>
<dbReference type="PATRIC" id="fig|155920.8.peg.3275"/>
<organism evidence="2 3">
    <name type="scientific">Xylella fastidiosa subsp. sandyi Ann-1</name>
    <dbReference type="NCBI Taxonomy" id="155920"/>
    <lineage>
        <taxon>Bacteria</taxon>
        <taxon>Pseudomonadati</taxon>
        <taxon>Pseudomonadota</taxon>
        <taxon>Gammaproteobacteria</taxon>
        <taxon>Lysobacterales</taxon>
        <taxon>Lysobacteraceae</taxon>
        <taxon>Xylella</taxon>
    </lineage>
</organism>
<feature type="region of interest" description="Disordered" evidence="1">
    <location>
        <begin position="44"/>
        <end position="65"/>
    </location>
</feature>
<evidence type="ECO:0000256" key="1">
    <source>
        <dbReference type="SAM" id="MobiDB-lite"/>
    </source>
</evidence>
<evidence type="ECO:0000313" key="3">
    <source>
        <dbReference type="Proteomes" id="UP000027215"/>
    </source>
</evidence>
<sequence length="65" mass="7019">MLIGSVVLKLIKDGKLEQAQINQWLDDALTAVRDRALFGLSEKSALSPSASPSDDADKAGSSFWR</sequence>
<dbReference type="AlphaFoldDB" id="A0A060H7Z1"/>